<dbReference type="PROSITE" id="PS50977">
    <property type="entry name" value="HTH_TETR_2"/>
    <property type="match status" value="1"/>
</dbReference>
<dbReference type="PANTHER" id="PTHR30055:SF151">
    <property type="entry name" value="TRANSCRIPTIONAL REGULATORY PROTEIN"/>
    <property type="match status" value="1"/>
</dbReference>
<dbReference type="InterPro" id="IPR036271">
    <property type="entry name" value="Tet_transcr_reg_TetR-rel_C_sf"/>
</dbReference>
<feature type="DNA-binding region" description="H-T-H motif" evidence="4">
    <location>
        <begin position="38"/>
        <end position="57"/>
    </location>
</feature>
<evidence type="ECO:0000313" key="6">
    <source>
        <dbReference type="EMBL" id="TKB49394.1"/>
    </source>
</evidence>
<sequence length="186" mass="20167">MTVKEKRRGRPVGGAALSRERILEVATELLGQGGKVPSLRKLAAELGVDVMALYHYFPNKTALLEALCCQLVAGIYAPVEGQPWRQELARLSQSYLSLLRRHGGLLETLLGMSSTGPAQVFMARFDQAVAPLSLDKAQRGHAMALLVDYLHGFALAIHCNSCGGLEDETHLAGPLNFYLDALQARA</sequence>
<dbReference type="Pfam" id="PF00440">
    <property type="entry name" value="TetR_N"/>
    <property type="match status" value="1"/>
</dbReference>
<dbReference type="SUPFAM" id="SSF46689">
    <property type="entry name" value="Homeodomain-like"/>
    <property type="match status" value="1"/>
</dbReference>
<feature type="domain" description="HTH tetR-type" evidence="5">
    <location>
        <begin position="16"/>
        <end position="75"/>
    </location>
</feature>
<evidence type="ECO:0000256" key="4">
    <source>
        <dbReference type="PROSITE-ProRule" id="PRU00335"/>
    </source>
</evidence>
<evidence type="ECO:0000256" key="3">
    <source>
        <dbReference type="ARBA" id="ARBA00023163"/>
    </source>
</evidence>
<keyword evidence="2 4" id="KW-0238">DNA-binding</keyword>
<organism evidence="6 7">
    <name type="scientific">Ferrimonas sediminicola</name>
    <dbReference type="NCBI Taxonomy" id="2569538"/>
    <lineage>
        <taxon>Bacteria</taxon>
        <taxon>Pseudomonadati</taxon>
        <taxon>Pseudomonadota</taxon>
        <taxon>Gammaproteobacteria</taxon>
        <taxon>Alteromonadales</taxon>
        <taxon>Ferrimonadaceae</taxon>
        <taxon>Ferrimonas</taxon>
    </lineage>
</organism>
<dbReference type="GO" id="GO:0003700">
    <property type="term" value="F:DNA-binding transcription factor activity"/>
    <property type="evidence" value="ECO:0007669"/>
    <property type="project" value="TreeGrafter"/>
</dbReference>
<name>A0A4V5NVE9_9GAMM</name>
<evidence type="ECO:0000256" key="2">
    <source>
        <dbReference type="ARBA" id="ARBA00023125"/>
    </source>
</evidence>
<dbReference type="InterPro" id="IPR050109">
    <property type="entry name" value="HTH-type_TetR-like_transc_reg"/>
</dbReference>
<comment type="caution">
    <text evidence="6">The sequence shown here is derived from an EMBL/GenBank/DDBJ whole genome shotgun (WGS) entry which is preliminary data.</text>
</comment>
<keyword evidence="7" id="KW-1185">Reference proteome</keyword>
<dbReference type="OrthoDB" id="329481at2"/>
<gene>
    <name evidence="6" type="ORF">FCL40_08660</name>
</gene>
<dbReference type="PANTHER" id="PTHR30055">
    <property type="entry name" value="HTH-TYPE TRANSCRIPTIONAL REGULATOR RUTR"/>
    <property type="match status" value="1"/>
</dbReference>
<accession>A0A4V5NVE9</accession>
<dbReference type="RefSeq" id="WP_136852814.1">
    <property type="nucleotide sequence ID" value="NZ_SWCI01000004.1"/>
</dbReference>
<keyword evidence="3" id="KW-0804">Transcription</keyword>
<evidence type="ECO:0000256" key="1">
    <source>
        <dbReference type="ARBA" id="ARBA00023015"/>
    </source>
</evidence>
<dbReference type="InterPro" id="IPR009057">
    <property type="entry name" value="Homeodomain-like_sf"/>
</dbReference>
<dbReference type="PRINTS" id="PR00455">
    <property type="entry name" value="HTHTETR"/>
</dbReference>
<reference evidence="6 7" key="1">
    <citation type="submission" date="2019-04" db="EMBL/GenBank/DDBJ databases">
        <authorList>
            <person name="Hwang J.C."/>
        </authorList>
    </citation>
    <scope>NUCLEOTIDE SEQUENCE [LARGE SCALE GENOMIC DNA]</scope>
    <source>
        <strain evidence="6 7">IMCC35001</strain>
    </source>
</reference>
<evidence type="ECO:0000313" key="7">
    <source>
        <dbReference type="Proteomes" id="UP000305674"/>
    </source>
</evidence>
<dbReference type="InterPro" id="IPR001647">
    <property type="entry name" value="HTH_TetR"/>
</dbReference>
<keyword evidence="1" id="KW-0805">Transcription regulation</keyword>
<dbReference type="Proteomes" id="UP000305674">
    <property type="component" value="Unassembled WGS sequence"/>
</dbReference>
<evidence type="ECO:0000259" key="5">
    <source>
        <dbReference type="PROSITE" id="PS50977"/>
    </source>
</evidence>
<dbReference type="SUPFAM" id="SSF48498">
    <property type="entry name" value="Tetracyclin repressor-like, C-terminal domain"/>
    <property type="match status" value="1"/>
</dbReference>
<protein>
    <submittedName>
        <fullName evidence="6">TetR/AcrR family transcriptional regulator</fullName>
    </submittedName>
</protein>
<dbReference type="GO" id="GO:0000976">
    <property type="term" value="F:transcription cis-regulatory region binding"/>
    <property type="evidence" value="ECO:0007669"/>
    <property type="project" value="TreeGrafter"/>
</dbReference>
<dbReference type="AlphaFoldDB" id="A0A4V5NVE9"/>
<proteinExistence type="predicted"/>
<dbReference type="Gene3D" id="1.10.357.10">
    <property type="entry name" value="Tetracycline Repressor, domain 2"/>
    <property type="match status" value="1"/>
</dbReference>
<dbReference type="EMBL" id="SWCI01000004">
    <property type="protein sequence ID" value="TKB49394.1"/>
    <property type="molecule type" value="Genomic_DNA"/>
</dbReference>